<dbReference type="Gene3D" id="3.40.50.1820">
    <property type="entry name" value="alpha/beta hydrolase"/>
    <property type="match status" value="1"/>
</dbReference>
<keyword evidence="2" id="KW-0378">Hydrolase</keyword>
<evidence type="ECO:0000313" key="4">
    <source>
        <dbReference type="EMBL" id="EER34495.1"/>
    </source>
</evidence>
<dbReference type="AlphaFoldDB" id="C5M675"/>
<dbReference type="GO" id="GO:0052689">
    <property type="term" value="F:carboxylic ester hydrolase activity"/>
    <property type="evidence" value="ECO:0007669"/>
    <property type="project" value="TreeGrafter"/>
</dbReference>
<dbReference type="PANTHER" id="PTHR46118">
    <property type="entry name" value="PROTEIN ABHD11"/>
    <property type="match status" value="1"/>
</dbReference>
<dbReference type="EMBL" id="GG692396">
    <property type="protein sequence ID" value="EER34495.1"/>
    <property type="molecule type" value="Genomic_DNA"/>
</dbReference>
<dbReference type="KEGG" id="ctp:CTRG_01356"/>
<evidence type="ECO:0000259" key="3">
    <source>
        <dbReference type="Pfam" id="PF00561"/>
    </source>
</evidence>
<dbReference type="Proteomes" id="UP000002037">
    <property type="component" value="Unassembled WGS sequence"/>
</dbReference>
<accession>C5M675</accession>
<name>C5M675_CANTT</name>
<keyword evidence="5" id="KW-1185">Reference proteome</keyword>
<dbReference type="STRING" id="294747.C5M675"/>
<dbReference type="eggNOG" id="KOG2382">
    <property type="taxonomic scope" value="Eukaryota"/>
</dbReference>
<dbReference type="Pfam" id="PF00561">
    <property type="entry name" value="Abhydrolase_1"/>
    <property type="match status" value="1"/>
</dbReference>
<evidence type="ECO:0000256" key="1">
    <source>
        <dbReference type="ARBA" id="ARBA00008645"/>
    </source>
</evidence>
<dbReference type="VEuPathDB" id="FungiDB:CTRG_01356"/>
<dbReference type="HOGENOM" id="CLU_020336_53_0_1"/>
<dbReference type="GeneID" id="8296417"/>
<proteinExistence type="inferred from homology"/>
<sequence>MFCIRKHIARPRYLIFRRFVQQSTKESLLTPSFNVDDIRDLPYKDSVDLSWKYLEPYKAKVDKSRTPVLFLHGLFGSISSFNKTGRSLSEETHSPVYGVDLRNHGNSPHALPFTYSIMAYDIFKFITERNWKNCILIGHSMGAKVAAIVSLLYPDLVSKLVLIDNTPHSKPLDIQFYKDLIGMCEVEANASEFKDEDGHGIKDFAAVGKFLAKYEPDEKARSLLVSNLLRSKKDLKGGSHYDIKKEMFKLPVMNFYKYDVLDTVAGWPSLSNIKKFKKPVMVISAKKSGFVLPEYHEEFLKYFDDVTFKEMDCGHWIQAEKREELVETLTGFIGKPIRTHTRKKPRFH</sequence>
<protein>
    <recommendedName>
        <fullName evidence="3">AB hydrolase-1 domain-containing protein</fullName>
    </recommendedName>
</protein>
<dbReference type="InterPro" id="IPR000073">
    <property type="entry name" value="AB_hydrolase_1"/>
</dbReference>
<comment type="similarity">
    <text evidence="1">Belongs to the AB hydrolase superfamily.</text>
</comment>
<feature type="domain" description="AB hydrolase-1" evidence="3">
    <location>
        <begin position="67"/>
        <end position="169"/>
    </location>
</feature>
<dbReference type="SUPFAM" id="SSF53474">
    <property type="entry name" value="alpha/beta-Hydrolases"/>
    <property type="match status" value="1"/>
</dbReference>
<dbReference type="InterPro" id="IPR029058">
    <property type="entry name" value="AB_hydrolase_fold"/>
</dbReference>
<evidence type="ECO:0000313" key="5">
    <source>
        <dbReference type="Proteomes" id="UP000002037"/>
    </source>
</evidence>
<dbReference type="PANTHER" id="PTHR46118:SF4">
    <property type="entry name" value="PROTEIN ABHD11"/>
    <property type="match status" value="1"/>
</dbReference>
<gene>
    <name evidence="4" type="ORF">CTRG_01356</name>
</gene>
<organism evidence="4 5">
    <name type="scientific">Candida tropicalis (strain ATCC MYA-3404 / T1)</name>
    <name type="common">Yeast</name>
    <dbReference type="NCBI Taxonomy" id="294747"/>
    <lineage>
        <taxon>Eukaryota</taxon>
        <taxon>Fungi</taxon>
        <taxon>Dikarya</taxon>
        <taxon>Ascomycota</taxon>
        <taxon>Saccharomycotina</taxon>
        <taxon>Pichiomycetes</taxon>
        <taxon>Debaryomycetaceae</taxon>
        <taxon>Candida/Lodderomyces clade</taxon>
        <taxon>Candida</taxon>
    </lineage>
</organism>
<reference evidence="4 5" key="1">
    <citation type="journal article" date="2009" name="Nature">
        <title>Evolution of pathogenicity and sexual reproduction in eight Candida genomes.</title>
        <authorList>
            <person name="Butler G."/>
            <person name="Rasmussen M.D."/>
            <person name="Lin M.F."/>
            <person name="Santos M.A."/>
            <person name="Sakthikumar S."/>
            <person name="Munro C.A."/>
            <person name="Rheinbay E."/>
            <person name="Grabherr M."/>
            <person name="Forche A."/>
            <person name="Reedy J.L."/>
            <person name="Agrafioti I."/>
            <person name="Arnaud M.B."/>
            <person name="Bates S."/>
            <person name="Brown A.J."/>
            <person name="Brunke S."/>
            <person name="Costanzo M.C."/>
            <person name="Fitzpatrick D.A."/>
            <person name="de Groot P.W."/>
            <person name="Harris D."/>
            <person name="Hoyer L.L."/>
            <person name="Hube B."/>
            <person name="Klis F.M."/>
            <person name="Kodira C."/>
            <person name="Lennard N."/>
            <person name="Logue M.E."/>
            <person name="Martin R."/>
            <person name="Neiman A.M."/>
            <person name="Nikolaou E."/>
            <person name="Quail M.A."/>
            <person name="Quinn J."/>
            <person name="Santos M.C."/>
            <person name="Schmitzberger F.F."/>
            <person name="Sherlock G."/>
            <person name="Shah P."/>
            <person name="Silverstein K.A."/>
            <person name="Skrzypek M.S."/>
            <person name="Soll D."/>
            <person name="Staggs R."/>
            <person name="Stansfield I."/>
            <person name="Stumpf M.P."/>
            <person name="Sudbery P.E."/>
            <person name="Srikantha T."/>
            <person name="Zeng Q."/>
            <person name="Berman J."/>
            <person name="Berriman M."/>
            <person name="Heitman J."/>
            <person name="Gow N.A."/>
            <person name="Lorenz M.C."/>
            <person name="Birren B.W."/>
            <person name="Kellis M."/>
            <person name="Cuomo C.A."/>
        </authorList>
    </citation>
    <scope>NUCLEOTIDE SEQUENCE [LARGE SCALE GENOMIC DNA]</scope>
    <source>
        <strain evidence="5">ATCC MYA-3404 / T1</strain>
    </source>
</reference>
<dbReference type="GO" id="GO:0005739">
    <property type="term" value="C:mitochondrion"/>
    <property type="evidence" value="ECO:0007669"/>
    <property type="project" value="TreeGrafter"/>
</dbReference>
<dbReference type="RefSeq" id="XP_002547050.1">
    <property type="nucleotide sequence ID" value="XM_002547004.1"/>
</dbReference>
<evidence type="ECO:0000256" key="2">
    <source>
        <dbReference type="ARBA" id="ARBA00022801"/>
    </source>
</evidence>
<dbReference type="OrthoDB" id="8119704at2759"/>